<gene>
    <name evidence="1" type="ORF">ACFQ21_12765</name>
</gene>
<evidence type="ECO:0000313" key="1">
    <source>
        <dbReference type="EMBL" id="MFD1000186.1"/>
    </source>
</evidence>
<name>A0ABW3K4T1_9BACT</name>
<dbReference type="Proteomes" id="UP001597112">
    <property type="component" value="Unassembled WGS sequence"/>
</dbReference>
<dbReference type="EMBL" id="JBHTKA010000003">
    <property type="protein sequence ID" value="MFD1000186.1"/>
    <property type="molecule type" value="Genomic_DNA"/>
</dbReference>
<evidence type="ECO:0000313" key="2">
    <source>
        <dbReference type="Proteomes" id="UP001597112"/>
    </source>
</evidence>
<reference evidence="2" key="1">
    <citation type="journal article" date="2019" name="Int. J. Syst. Evol. Microbiol.">
        <title>The Global Catalogue of Microorganisms (GCM) 10K type strain sequencing project: providing services to taxonomists for standard genome sequencing and annotation.</title>
        <authorList>
            <consortium name="The Broad Institute Genomics Platform"/>
            <consortium name="The Broad Institute Genome Sequencing Center for Infectious Disease"/>
            <person name="Wu L."/>
            <person name="Ma J."/>
        </authorList>
    </citation>
    <scope>NUCLEOTIDE SEQUENCE [LARGE SCALE GENOMIC DNA]</scope>
    <source>
        <strain evidence="2">CCUG 58938</strain>
    </source>
</reference>
<accession>A0ABW3K4T1</accession>
<proteinExistence type="predicted"/>
<sequence>MKALKQRISKDIQPLKEMLSDRYDPSRKQAWLNFIKTTKNSILQNPDQYIDIEKLPAPETLSLLVNEIFDEYITWYTSQ</sequence>
<keyword evidence="2" id="KW-1185">Reference proteome</keyword>
<dbReference type="RefSeq" id="WP_377579583.1">
    <property type="nucleotide sequence ID" value="NZ_JBHTKA010000003.1"/>
</dbReference>
<protein>
    <submittedName>
        <fullName evidence="1">Uncharacterized protein</fullName>
    </submittedName>
</protein>
<comment type="caution">
    <text evidence="1">The sequence shown here is derived from an EMBL/GenBank/DDBJ whole genome shotgun (WGS) entry which is preliminary data.</text>
</comment>
<organism evidence="1 2">
    <name type="scientific">Ohtaekwangia kribbensis</name>
    <dbReference type="NCBI Taxonomy" id="688913"/>
    <lineage>
        <taxon>Bacteria</taxon>
        <taxon>Pseudomonadati</taxon>
        <taxon>Bacteroidota</taxon>
        <taxon>Cytophagia</taxon>
        <taxon>Cytophagales</taxon>
        <taxon>Fulvivirgaceae</taxon>
        <taxon>Ohtaekwangia</taxon>
    </lineage>
</organism>